<evidence type="ECO:0000256" key="8">
    <source>
        <dbReference type="ARBA" id="ARBA00023180"/>
    </source>
</evidence>
<evidence type="ECO:0000256" key="7">
    <source>
        <dbReference type="ARBA" id="ARBA00023170"/>
    </source>
</evidence>
<dbReference type="SUPFAM" id="SSF52058">
    <property type="entry name" value="L domain-like"/>
    <property type="match status" value="1"/>
</dbReference>
<keyword evidence="7" id="KW-0675">Receptor</keyword>
<comment type="caution">
    <text evidence="10">The sequence shown here is derived from an EMBL/GenBank/DDBJ whole genome shotgun (WGS) entry which is preliminary data.</text>
</comment>
<evidence type="ECO:0000313" key="11">
    <source>
        <dbReference type="Proteomes" id="UP000189670"/>
    </source>
</evidence>
<dbReference type="AlphaFoldDB" id="A0A1V1NZT8"/>
<evidence type="ECO:0000256" key="3">
    <source>
        <dbReference type="ARBA" id="ARBA00022692"/>
    </source>
</evidence>
<evidence type="ECO:0000313" key="10">
    <source>
        <dbReference type="EMBL" id="ETR68054.1"/>
    </source>
</evidence>
<proteinExistence type="predicted"/>
<keyword evidence="3" id="KW-0812">Transmembrane</keyword>
<evidence type="ECO:0000256" key="6">
    <source>
        <dbReference type="ARBA" id="ARBA00023136"/>
    </source>
</evidence>
<gene>
    <name evidence="10" type="ORF">OMM_10923</name>
</gene>
<keyword evidence="5" id="KW-1133">Transmembrane helix</keyword>
<keyword evidence="6" id="KW-0472">Membrane</keyword>
<comment type="subcellular location">
    <subcellularLocation>
        <location evidence="1">Cell membrane</location>
    </subcellularLocation>
    <subcellularLocation>
        <location evidence="9">Endomembrane system</location>
        <topology evidence="9">Single-pass membrane protein</topology>
    </subcellularLocation>
</comment>
<evidence type="ECO:0000256" key="1">
    <source>
        <dbReference type="ARBA" id="ARBA00004236"/>
    </source>
</evidence>
<evidence type="ECO:0000256" key="4">
    <source>
        <dbReference type="ARBA" id="ARBA00022729"/>
    </source>
</evidence>
<reference evidence="11" key="1">
    <citation type="submission" date="2012-11" db="EMBL/GenBank/DDBJ databases">
        <authorList>
            <person name="Lucero-Rivera Y.E."/>
            <person name="Tovar-Ramirez D."/>
        </authorList>
    </citation>
    <scope>NUCLEOTIDE SEQUENCE [LARGE SCALE GENOMIC DNA]</scope>
    <source>
        <strain evidence="11">Araruama</strain>
    </source>
</reference>
<evidence type="ECO:0000256" key="5">
    <source>
        <dbReference type="ARBA" id="ARBA00022989"/>
    </source>
</evidence>
<dbReference type="Gene3D" id="3.80.10.10">
    <property type="entry name" value="Ribonuclease Inhibitor"/>
    <property type="match status" value="1"/>
</dbReference>
<dbReference type="GO" id="GO:0012505">
    <property type="term" value="C:endomembrane system"/>
    <property type="evidence" value="ECO:0007669"/>
    <property type="project" value="UniProtKB-SubCell"/>
</dbReference>
<dbReference type="EMBL" id="ATBP01001100">
    <property type="protein sequence ID" value="ETR68054.1"/>
    <property type="molecule type" value="Genomic_DNA"/>
</dbReference>
<protein>
    <submittedName>
        <fullName evidence="10">Uncharacterized protein</fullName>
    </submittedName>
</protein>
<name>A0A1V1NZT8_9BACT</name>
<evidence type="ECO:0000256" key="2">
    <source>
        <dbReference type="ARBA" id="ARBA00022475"/>
    </source>
</evidence>
<dbReference type="Pfam" id="PF00560">
    <property type="entry name" value="LRR_1"/>
    <property type="match status" value="1"/>
</dbReference>
<dbReference type="InterPro" id="IPR001611">
    <property type="entry name" value="Leu-rich_rpt"/>
</dbReference>
<keyword evidence="2" id="KW-1003">Cell membrane</keyword>
<dbReference type="PANTHER" id="PTHR48052:SF8">
    <property type="entry name" value="LRR RECEPTOR-LIKE SERINE_THREONINE-PROTEIN KINASE FLS2"/>
    <property type="match status" value="1"/>
</dbReference>
<organism evidence="10 11">
    <name type="scientific">Candidatus Magnetoglobus multicellularis str. Araruama</name>
    <dbReference type="NCBI Taxonomy" id="890399"/>
    <lineage>
        <taxon>Bacteria</taxon>
        <taxon>Pseudomonadati</taxon>
        <taxon>Thermodesulfobacteriota</taxon>
        <taxon>Desulfobacteria</taxon>
        <taxon>Desulfobacterales</taxon>
        <taxon>Desulfobacteraceae</taxon>
        <taxon>Candidatus Magnetoglobus</taxon>
    </lineage>
</organism>
<dbReference type="Proteomes" id="UP000189670">
    <property type="component" value="Unassembled WGS sequence"/>
</dbReference>
<accession>A0A1V1NZT8</accession>
<evidence type="ECO:0000256" key="9">
    <source>
        <dbReference type="ARBA" id="ARBA00037847"/>
    </source>
</evidence>
<keyword evidence="4" id="KW-0732">Signal</keyword>
<dbReference type="GO" id="GO:0005886">
    <property type="term" value="C:plasma membrane"/>
    <property type="evidence" value="ECO:0007669"/>
    <property type="project" value="UniProtKB-SubCell"/>
</dbReference>
<keyword evidence="8" id="KW-0325">Glycoprotein</keyword>
<dbReference type="InterPro" id="IPR032675">
    <property type="entry name" value="LRR_dom_sf"/>
</dbReference>
<dbReference type="PANTHER" id="PTHR48052">
    <property type="entry name" value="UNNAMED PRODUCT"/>
    <property type="match status" value="1"/>
</dbReference>
<sequence length="199" mass="22467">MSDNQLGVIPEHIANLSKLVSLSLAKNFISNLDKSVCNLLNLESLDVSGNKWLNGDIPLEFSKLTHLVFFDSDDTKLYTTSPALKKFITKISPEWINEPPPLTERQDLCISFITTKSDHLAYSKHAEIPILIVMTQPVRLIDGDLIITLETGETDQEIYIPPFPLSYTATANYIVQEGDFSEDLNVKSLELTRWRKSNQ</sequence>